<evidence type="ECO:0000256" key="2">
    <source>
        <dbReference type="ARBA" id="ARBA00022801"/>
    </source>
</evidence>
<organism evidence="7 8">
    <name type="scientific">Mya arenaria</name>
    <name type="common">Soft-shell clam</name>
    <dbReference type="NCBI Taxonomy" id="6604"/>
    <lineage>
        <taxon>Eukaryota</taxon>
        <taxon>Metazoa</taxon>
        <taxon>Spiralia</taxon>
        <taxon>Lophotrochozoa</taxon>
        <taxon>Mollusca</taxon>
        <taxon>Bivalvia</taxon>
        <taxon>Autobranchia</taxon>
        <taxon>Heteroconchia</taxon>
        <taxon>Euheterodonta</taxon>
        <taxon>Imparidentia</taxon>
        <taxon>Neoheterodontei</taxon>
        <taxon>Myida</taxon>
        <taxon>Myoidea</taxon>
        <taxon>Myidae</taxon>
        <taxon>Mya</taxon>
    </lineage>
</organism>
<evidence type="ECO:0000256" key="1">
    <source>
        <dbReference type="ARBA" id="ARBA00022741"/>
    </source>
</evidence>
<evidence type="ECO:0000259" key="6">
    <source>
        <dbReference type="PROSITE" id="PS51715"/>
    </source>
</evidence>
<dbReference type="InterPro" id="IPR003191">
    <property type="entry name" value="Guanylate-bd/ATL_C"/>
</dbReference>
<dbReference type="Gene3D" id="3.40.50.300">
    <property type="entry name" value="P-loop containing nucleotide triphosphate hydrolases"/>
    <property type="match status" value="1"/>
</dbReference>
<dbReference type="InterPro" id="IPR036543">
    <property type="entry name" value="Guanylate-bd_C_sf"/>
</dbReference>
<dbReference type="InterPro" id="IPR030386">
    <property type="entry name" value="G_GB1_RHD3_dom"/>
</dbReference>
<gene>
    <name evidence="7" type="ORF">MAR_004047</name>
</gene>
<dbReference type="EMBL" id="CP111020">
    <property type="protein sequence ID" value="WAR13942.1"/>
    <property type="molecule type" value="Genomic_DNA"/>
</dbReference>
<keyword evidence="3" id="KW-0342">GTP-binding</keyword>
<proteinExistence type="inferred from homology"/>
<evidence type="ECO:0000313" key="8">
    <source>
        <dbReference type="Proteomes" id="UP001164746"/>
    </source>
</evidence>
<name>A0ABY7EVG3_MYAAR</name>
<dbReference type="Proteomes" id="UP001164746">
    <property type="component" value="Chromosome 9"/>
</dbReference>
<keyword evidence="2" id="KW-0378">Hydrolase</keyword>
<dbReference type="SUPFAM" id="SSF52540">
    <property type="entry name" value="P-loop containing nucleoside triphosphate hydrolases"/>
    <property type="match status" value="1"/>
</dbReference>
<dbReference type="Gene3D" id="1.20.1000.10">
    <property type="entry name" value="Guanylate-binding protein, C-terminal domain"/>
    <property type="match status" value="1"/>
</dbReference>
<dbReference type="InterPro" id="IPR027417">
    <property type="entry name" value="P-loop_NTPase"/>
</dbReference>
<comment type="similarity">
    <text evidence="4">Belongs to the TRAFAC class dynamin-like GTPase superfamily. GB1/RHD3 GTPase family.</text>
</comment>
<feature type="region of interest" description="Disordered" evidence="5">
    <location>
        <begin position="584"/>
        <end position="619"/>
    </location>
</feature>
<protein>
    <submittedName>
        <fullName evidence="7">GBP1-like protein</fullName>
    </submittedName>
</protein>
<dbReference type="Pfam" id="PF02841">
    <property type="entry name" value="GBP_C"/>
    <property type="match status" value="1"/>
</dbReference>
<dbReference type="SUPFAM" id="SSF48340">
    <property type="entry name" value="Interferon-induced guanylate-binding protein 1 (GBP1), C-terminal domain"/>
    <property type="match status" value="1"/>
</dbReference>
<accession>A0ABY7EVG3</accession>
<evidence type="ECO:0000256" key="4">
    <source>
        <dbReference type="PROSITE-ProRule" id="PRU01052"/>
    </source>
</evidence>
<dbReference type="PROSITE" id="PS51715">
    <property type="entry name" value="G_GB1_RHD3"/>
    <property type="match status" value="1"/>
</dbReference>
<dbReference type="PANTHER" id="PTHR10751">
    <property type="entry name" value="GUANYLATE BINDING PROTEIN"/>
    <property type="match status" value="1"/>
</dbReference>
<keyword evidence="8" id="KW-1185">Reference proteome</keyword>
<evidence type="ECO:0000256" key="5">
    <source>
        <dbReference type="SAM" id="MobiDB-lite"/>
    </source>
</evidence>
<reference evidence="7" key="1">
    <citation type="submission" date="2022-11" db="EMBL/GenBank/DDBJ databases">
        <title>Centuries of genome instability and evolution in soft-shell clam transmissible cancer (bioRxiv).</title>
        <authorList>
            <person name="Hart S.F.M."/>
            <person name="Yonemitsu M.A."/>
            <person name="Giersch R.M."/>
            <person name="Beal B.F."/>
            <person name="Arriagada G."/>
            <person name="Davis B.W."/>
            <person name="Ostrander E.A."/>
            <person name="Goff S.P."/>
            <person name="Metzger M.J."/>
        </authorList>
    </citation>
    <scope>NUCLEOTIDE SEQUENCE</scope>
    <source>
        <strain evidence="7">MELC-2E11</strain>
        <tissue evidence="7">Siphon/mantle</tissue>
    </source>
</reference>
<keyword evidence="1" id="KW-0547">Nucleotide-binding</keyword>
<feature type="domain" description="GB1/RHD3-type G" evidence="6">
    <location>
        <begin position="175"/>
        <end position="278"/>
    </location>
</feature>
<dbReference type="InterPro" id="IPR015894">
    <property type="entry name" value="Guanylate-bd_N"/>
</dbReference>
<sequence>MTDFRQAINQYMYSKESVKSSCTEKFGYRPSVPNQLHLIRLYSLQLTHTSILQLTQHPLLPVMASNGNPTDSSGVDLKMTLKSFEHTSKVEPTQANKQSDSILAYEKTRPVMASNENHTDLSASMDLKMTEIRRKNNPNKPPPMKRPVPQCLVRARGENLLEVCEDVLDEISRIDTPCVIVAIAGPYRTGKSYLMNRLADAQTGFAIGDTIQSTTKGIWVWCRDHPEQKDTVLILLDTEGIGDVEKGDSNHDNRIFTLATLLSSVLVYNMKGAFDQEATVAAMIVSYIYSQKPKQLQVSKPVNGPMFATLTRKYVDALARGAVPDVDDAFASAAKIENERVKDECMDMFRLRIEDVDLPLPSSSLDKHFTEARCSALEYMSTNVVQDVASLIEKHALMEMDLFRQQFQRQNEEEIEKHCTNVLLGLASFSNLQAGLQNKGYEVIGGHRKFKQDVDMVRQEYEQALRNYEQREIGLVWKSFAKQLGPKETKILDKDDELSKEEKKREKEENEISMKRMKIELDKANQNALHKQMKELDEQQKKLNTELRRRDKEHEDKVTALQDKIASLESNKEVQKKMLDQITSLLEEDKREKKKANKKLEEKHRREREKREELEQKERERKGGFVINRVLNALWNN</sequence>
<evidence type="ECO:0000313" key="7">
    <source>
        <dbReference type="EMBL" id="WAR13942.1"/>
    </source>
</evidence>
<dbReference type="Pfam" id="PF02263">
    <property type="entry name" value="GBP"/>
    <property type="match status" value="1"/>
</dbReference>
<evidence type="ECO:0000256" key="3">
    <source>
        <dbReference type="ARBA" id="ARBA00023134"/>
    </source>
</evidence>
<feature type="compositionally biased region" description="Basic and acidic residues" evidence="5">
    <location>
        <begin position="598"/>
        <end position="619"/>
    </location>
</feature>